<feature type="compositionally biased region" description="Polar residues" evidence="1">
    <location>
        <begin position="17"/>
        <end position="27"/>
    </location>
</feature>
<keyword evidence="3" id="KW-0378">Hydrolase</keyword>
<dbReference type="GO" id="GO:0004722">
    <property type="term" value="F:protein serine/threonine phosphatase activity"/>
    <property type="evidence" value="ECO:0007669"/>
    <property type="project" value="UniProtKB-EC"/>
</dbReference>
<sequence>MCGAKGPEDTVPGHATHQLTGTRTHQCDATATRATRDGGRAYVLLDGIGSNPAVRDWTRDQARRLADLTARRLQPHLAITRLQEEVALEPGWQNTVPGACAVAAVTGPNRILRIAWIGDCRAYLLYPDGYLGRHTTDHNMRTVLEARDGQAPRWARNRITHCLGHPDAGEALIPDWTTDPDRTGTRLLLASDGCYEPIEDAGHTVATALADGTPADAAKRLVRLAIKLGDGNKDNATCLVADL</sequence>
<dbReference type="SMART" id="SM00332">
    <property type="entry name" value="PP2Cc"/>
    <property type="match status" value="1"/>
</dbReference>
<organism evidence="3 4">
    <name type="scientific">Kitasatospora cinereorecta</name>
    <dbReference type="NCBI Taxonomy" id="285560"/>
    <lineage>
        <taxon>Bacteria</taxon>
        <taxon>Bacillati</taxon>
        <taxon>Actinomycetota</taxon>
        <taxon>Actinomycetes</taxon>
        <taxon>Kitasatosporales</taxon>
        <taxon>Streptomycetaceae</taxon>
        <taxon>Kitasatospora</taxon>
    </lineage>
</organism>
<keyword evidence="4" id="KW-1185">Reference proteome</keyword>
<dbReference type="Gene3D" id="3.60.40.10">
    <property type="entry name" value="PPM-type phosphatase domain"/>
    <property type="match status" value="1"/>
</dbReference>
<evidence type="ECO:0000313" key="4">
    <source>
        <dbReference type="Proteomes" id="UP001596066"/>
    </source>
</evidence>
<gene>
    <name evidence="3" type="ORF">ACFPZF_36295</name>
</gene>
<dbReference type="RefSeq" id="WP_346148960.1">
    <property type="nucleotide sequence ID" value="NZ_BAAAUA010000060.1"/>
</dbReference>
<dbReference type="SUPFAM" id="SSF81606">
    <property type="entry name" value="PP2C-like"/>
    <property type="match status" value="1"/>
</dbReference>
<dbReference type="InterPro" id="IPR036457">
    <property type="entry name" value="PPM-type-like_dom_sf"/>
</dbReference>
<protein>
    <submittedName>
        <fullName evidence="3">PP2C family protein-serine/threonine phosphatase</fullName>
        <ecNumber evidence="3">3.1.3.16</ecNumber>
    </submittedName>
</protein>
<accession>A0ABW0VMQ1</accession>
<dbReference type="InterPro" id="IPR001932">
    <property type="entry name" value="PPM-type_phosphatase-like_dom"/>
</dbReference>
<evidence type="ECO:0000313" key="3">
    <source>
        <dbReference type="EMBL" id="MFC5646790.1"/>
    </source>
</evidence>
<name>A0ABW0VMQ1_9ACTN</name>
<evidence type="ECO:0000256" key="1">
    <source>
        <dbReference type="SAM" id="MobiDB-lite"/>
    </source>
</evidence>
<comment type="caution">
    <text evidence="3">The sequence shown here is derived from an EMBL/GenBank/DDBJ whole genome shotgun (WGS) entry which is preliminary data.</text>
</comment>
<reference evidence="4" key="1">
    <citation type="journal article" date="2019" name="Int. J. Syst. Evol. Microbiol.">
        <title>The Global Catalogue of Microorganisms (GCM) 10K type strain sequencing project: providing services to taxonomists for standard genome sequencing and annotation.</title>
        <authorList>
            <consortium name="The Broad Institute Genomics Platform"/>
            <consortium name="The Broad Institute Genome Sequencing Center for Infectious Disease"/>
            <person name="Wu L."/>
            <person name="Ma J."/>
        </authorList>
    </citation>
    <scope>NUCLEOTIDE SEQUENCE [LARGE SCALE GENOMIC DNA]</scope>
    <source>
        <strain evidence="4">CGMCC 4.1622</strain>
    </source>
</reference>
<feature type="region of interest" description="Disordered" evidence="1">
    <location>
        <begin position="1"/>
        <end position="27"/>
    </location>
</feature>
<dbReference type="Proteomes" id="UP001596066">
    <property type="component" value="Unassembled WGS sequence"/>
</dbReference>
<dbReference type="EC" id="3.1.3.16" evidence="3"/>
<proteinExistence type="predicted"/>
<dbReference type="EMBL" id="JBHSOC010000114">
    <property type="protein sequence ID" value="MFC5646790.1"/>
    <property type="molecule type" value="Genomic_DNA"/>
</dbReference>
<feature type="domain" description="PPM-type phosphatase" evidence="2">
    <location>
        <begin position="13"/>
        <end position="243"/>
    </location>
</feature>
<dbReference type="PROSITE" id="PS51746">
    <property type="entry name" value="PPM_2"/>
    <property type="match status" value="1"/>
</dbReference>
<evidence type="ECO:0000259" key="2">
    <source>
        <dbReference type="PROSITE" id="PS51746"/>
    </source>
</evidence>